<dbReference type="Proteomes" id="UP000011115">
    <property type="component" value="Unassembled WGS sequence"/>
</dbReference>
<dbReference type="EnsemblPlants" id="PGSC0003DMT400046304">
    <property type="protein sequence ID" value="PGSC0003DMT400046304"/>
    <property type="gene ID" value="PGSC0003DMG400017974"/>
</dbReference>
<organism evidence="1 2">
    <name type="scientific">Solanum tuberosum</name>
    <name type="common">Potato</name>
    <dbReference type="NCBI Taxonomy" id="4113"/>
    <lineage>
        <taxon>Eukaryota</taxon>
        <taxon>Viridiplantae</taxon>
        <taxon>Streptophyta</taxon>
        <taxon>Embryophyta</taxon>
        <taxon>Tracheophyta</taxon>
        <taxon>Spermatophyta</taxon>
        <taxon>Magnoliopsida</taxon>
        <taxon>eudicotyledons</taxon>
        <taxon>Gunneridae</taxon>
        <taxon>Pentapetalae</taxon>
        <taxon>asterids</taxon>
        <taxon>lamiids</taxon>
        <taxon>Solanales</taxon>
        <taxon>Solanaceae</taxon>
        <taxon>Solanoideae</taxon>
        <taxon>Solaneae</taxon>
        <taxon>Solanum</taxon>
    </lineage>
</organism>
<accession>M1BIX6</accession>
<dbReference type="Gramene" id="PGSC0003DMT400046304">
    <property type="protein sequence ID" value="PGSC0003DMT400046304"/>
    <property type="gene ID" value="PGSC0003DMG400017974"/>
</dbReference>
<evidence type="ECO:0000313" key="2">
    <source>
        <dbReference type="Proteomes" id="UP000011115"/>
    </source>
</evidence>
<dbReference type="InParanoid" id="M1BIX6"/>
<dbReference type="PaxDb" id="4113-PGSC0003DMT400046304"/>
<protein>
    <recommendedName>
        <fullName evidence="3">F-box associated domain-containing protein</fullName>
    </recommendedName>
</protein>
<reference evidence="1" key="2">
    <citation type="submission" date="2015-06" db="UniProtKB">
        <authorList>
            <consortium name="EnsemblPlants"/>
        </authorList>
    </citation>
    <scope>IDENTIFICATION</scope>
    <source>
        <strain evidence="1">DM1-3 516 R44</strain>
    </source>
</reference>
<proteinExistence type="predicted"/>
<keyword evidence="2" id="KW-1185">Reference proteome</keyword>
<evidence type="ECO:0008006" key="3">
    <source>
        <dbReference type="Google" id="ProtNLM"/>
    </source>
</evidence>
<reference evidence="2" key="1">
    <citation type="journal article" date="2011" name="Nature">
        <title>Genome sequence and analysis of the tuber crop potato.</title>
        <authorList>
            <consortium name="The Potato Genome Sequencing Consortium"/>
        </authorList>
    </citation>
    <scope>NUCLEOTIDE SEQUENCE [LARGE SCALE GENOMIC DNA]</scope>
    <source>
        <strain evidence="2">cv. DM1-3 516 R44</strain>
    </source>
</reference>
<sequence>MVKIDAIYWMVDEKHPANDGDNPPVTCCGVYVIVFDIKKENFHVVSHPVERCDSQILKEKYARKHILETEGLVSFCAITCHVEDIVNMKFWDLEDQYYWSQRSETIILDGMGVRRFPFTDSMHFNVKVVGTLNGELIISWLWRVVFAYHLWLRTVRKLEFHSMTGSQFCSCGFTGNLQLDI</sequence>
<dbReference type="HOGENOM" id="CLU_1491556_0_0_1"/>
<dbReference type="AlphaFoldDB" id="M1BIX6"/>
<name>M1BIX6_SOLTU</name>
<evidence type="ECO:0000313" key="1">
    <source>
        <dbReference type="EnsemblPlants" id="PGSC0003DMT400046304"/>
    </source>
</evidence>